<dbReference type="Proteomes" id="UP000286947">
    <property type="component" value="Unassembled WGS sequence"/>
</dbReference>
<keyword evidence="2" id="KW-1185">Reference proteome</keyword>
<organism evidence="1 2">
    <name type="scientific">Saezia sanguinis</name>
    <dbReference type="NCBI Taxonomy" id="1965230"/>
    <lineage>
        <taxon>Bacteria</taxon>
        <taxon>Pseudomonadati</taxon>
        <taxon>Pseudomonadota</taxon>
        <taxon>Betaproteobacteria</taxon>
        <taxon>Burkholderiales</taxon>
        <taxon>Saeziaceae</taxon>
        <taxon>Saezia</taxon>
    </lineage>
</organism>
<gene>
    <name evidence="1" type="ORF">CUZ56_01197</name>
</gene>
<comment type="caution">
    <text evidence="1">The sequence shown here is derived from an EMBL/GenBank/DDBJ whole genome shotgun (WGS) entry which is preliminary data.</text>
</comment>
<protein>
    <submittedName>
        <fullName evidence="1">Uncharacterized protein</fullName>
    </submittedName>
</protein>
<accession>A0A433SF40</accession>
<proteinExistence type="predicted"/>
<name>A0A433SF40_9BURK</name>
<dbReference type="AlphaFoldDB" id="A0A433SF40"/>
<evidence type="ECO:0000313" key="2">
    <source>
        <dbReference type="Proteomes" id="UP000286947"/>
    </source>
</evidence>
<dbReference type="EMBL" id="PQSP01000002">
    <property type="protein sequence ID" value="RUS67254.1"/>
    <property type="molecule type" value="Genomic_DNA"/>
</dbReference>
<evidence type="ECO:0000313" key="1">
    <source>
        <dbReference type="EMBL" id="RUS67254.1"/>
    </source>
</evidence>
<sequence>MRTLDNPAMTAQPLFALNPLASDAGGNTPASQRTPASAAVVSLISMQLVRAFARPAIQTRHSRDCIQCLLECHRIMAIGTGHRKCQRDSSPIYDEVALAAKLALVRRIRARFLTPRGLATLAPSMLARSQSIWSCSRKRRSIARCNFSHTPAACQSRNLRQHVILLPNPSCCGKSSHGMPVWRTNIIPFNAARSLTARRPPLGDGENSGISGSRAVHNSLLILRLVITAQYDIHQPMYRLC</sequence>
<reference evidence="1 2" key="1">
    <citation type="submission" date="2018-01" db="EMBL/GenBank/DDBJ databases">
        <title>Saezia sanguinis gen. nov., sp. nov., in the order Burkholderiales isolated from human blood.</title>
        <authorList>
            <person name="Medina-Pascual M.J."/>
            <person name="Valdezate S."/>
            <person name="Monzon S."/>
            <person name="Cuesta I."/>
            <person name="Carrasco G."/>
            <person name="Villalon P."/>
            <person name="Saez-Nieto J.A."/>
        </authorList>
    </citation>
    <scope>NUCLEOTIDE SEQUENCE [LARGE SCALE GENOMIC DNA]</scope>
    <source>
        <strain evidence="1 2">CNM695-12</strain>
    </source>
</reference>